<dbReference type="InterPro" id="IPR013783">
    <property type="entry name" value="Ig-like_fold"/>
</dbReference>
<feature type="domain" description="SpaA-like prealbumin fold" evidence="6">
    <location>
        <begin position="969"/>
        <end position="1054"/>
    </location>
</feature>
<evidence type="ECO:0000256" key="3">
    <source>
        <dbReference type="ARBA" id="ARBA00022729"/>
    </source>
</evidence>
<feature type="region of interest" description="Disordered" evidence="4">
    <location>
        <begin position="455"/>
        <end position="474"/>
    </location>
</feature>
<protein>
    <recommendedName>
        <fullName evidence="6">SpaA-like prealbumin fold domain-containing protein</fullName>
    </recommendedName>
</protein>
<feature type="compositionally biased region" description="Acidic residues" evidence="4">
    <location>
        <begin position="93"/>
        <end position="104"/>
    </location>
</feature>
<feature type="domain" description="SpaA-like prealbumin fold" evidence="6">
    <location>
        <begin position="499"/>
        <end position="589"/>
    </location>
</feature>
<feature type="domain" description="SpaA-like prealbumin fold" evidence="6">
    <location>
        <begin position="878"/>
        <end position="963"/>
    </location>
</feature>
<organism evidence="7 8">
    <name type="scientific">Anaerotruncus colihominis</name>
    <dbReference type="NCBI Taxonomy" id="169435"/>
    <lineage>
        <taxon>Bacteria</taxon>
        <taxon>Bacillati</taxon>
        <taxon>Bacillota</taxon>
        <taxon>Clostridia</taxon>
        <taxon>Eubacteriales</taxon>
        <taxon>Oscillospiraceae</taxon>
        <taxon>Anaerotruncus</taxon>
    </lineage>
</organism>
<gene>
    <name evidence="7" type="ORF">FMM72_13925</name>
</gene>
<evidence type="ECO:0000313" key="7">
    <source>
        <dbReference type="EMBL" id="NDO40310.1"/>
    </source>
</evidence>
<feature type="domain" description="SpaA-like prealbumin fold" evidence="6">
    <location>
        <begin position="790"/>
        <end position="874"/>
    </location>
</feature>
<evidence type="ECO:0000313" key="8">
    <source>
        <dbReference type="Proteomes" id="UP000462501"/>
    </source>
</evidence>
<dbReference type="Pfam" id="PF17802">
    <property type="entry name" value="SpaA"/>
    <property type="match status" value="11"/>
</dbReference>
<feature type="domain" description="SpaA-like prealbumin fold" evidence="6">
    <location>
        <begin position="1344"/>
        <end position="1421"/>
    </location>
</feature>
<feature type="domain" description="SpaA-like prealbumin fold" evidence="6">
    <location>
        <begin position="1060"/>
        <end position="1144"/>
    </location>
</feature>
<feature type="domain" description="SpaA-like prealbumin fold" evidence="6">
    <location>
        <begin position="1238"/>
        <end position="1323"/>
    </location>
</feature>
<dbReference type="Gene3D" id="2.60.40.10">
    <property type="entry name" value="Immunoglobulins"/>
    <property type="match status" value="11"/>
</dbReference>
<feature type="region of interest" description="Disordered" evidence="4">
    <location>
        <begin position="135"/>
        <end position="154"/>
    </location>
</feature>
<feature type="signal peptide" evidence="5">
    <location>
        <begin position="1"/>
        <end position="28"/>
    </location>
</feature>
<feature type="compositionally biased region" description="Low complexity" evidence="4">
    <location>
        <begin position="455"/>
        <end position="467"/>
    </location>
</feature>
<dbReference type="RefSeq" id="WP_162221757.1">
    <property type="nucleotide sequence ID" value="NZ_JANJZM010000003.1"/>
</dbReference>
<dbReference type="Proteomes" id="UP000462501">
    <property type="component" value="Unassembled WGS sequence"/>
</dbReference>
<feature type="region of interest" description="Disordered" evidence="4">
    <location>
        <begin position="42"/>
        <end position="121"/>
    </location>
</feature>
<name>A0A845T0L1_9FIRM</name>
<comment type="similarity">
    <text evidence="1">Belongs to the serine-aspartate repeat-containing protein (SDr) family.</text>
</comment>
<feature type="chain" id="PRO_5032841706" description="SpaA-like prealbumin fold domain-containing protein" evidence="5">
    <location>
        <begin position="29"/>
        <end position="1604"/>
    </location>
</feature>
<feature type="domain" description="SpaA-like prealbumin fold" evidence="6">
    <location>
        <begin position="595"/>
        <end position="687"/>
    </location>
</feature>
<reference evidence="7 8" key="1">
    <citation type="submission" date="2019-06" db="EMBL/GenBank/DDBJ databases">
        <title>Draft genome sequences of 15 bacterial species constituting the stable defined intestinal microbiota of the GM15 gnotobiotic mouse model.</title>
        <authorList>
            <person name="Elie C."/>
            <person name="Mathieu A."/>
            <person name="Saliou A."/>
            <person name="Darnaud M."/>
            <person name="Leulier F."/>
            <person name="Tamellini A."/>
        </authorList>
    </citation>
    <scope>NUCLEOTIDE SEQUENCE [LARGE SCALE GENOMIC DNA]</scope>
    <source>
        <strain evidence="7 8">JM4-15</strain>
    </source>
</reference>
<dbReference type="SUPFAM" id="SSF49478">
    <property type="entry name" value="Cna protein B-type domain"/>
    <property type="match status" value="4"/>
</dbReference>
<dbReference type="PANTHER" id="PTHR36108:SF13">
    <property type="entry name" value="COLOSSIN-B-RELATED"/>
    <property type="match status" value="1"/>
</dbReference>
<evidence type="ECO:0000256" key="5">
    <source>
        <dbReference type="SAM" id="SignalP"/>
    </source>
</evidence>
<accession>A0A845T0L1</accession>
<comment type="caution">
    <text evidence="7">The sequence shown here is derived from an EMBL/GenBank/DDBJ whole genome shotgun (WGS) entry which is preliminary data.</text>
</comment>
<dbReference type="SUPFAM" id="SSF117074">
    <property type="entry name" value="Hypothetical protein PA1324"/>
    <property type="match status" value="1"/>
</dbReference>
<dbReference type="EMBL" id="VIQT01000019">
    <property type="protein sequence ID" value="NDO40310.1"/>
    <property type="molecule type" value="Genomic_DNA"/>
</dbReference>
<feature type="domain" description="SpaA-like prealbumin fold" evidence="6">
    <location>
        <begin position="1148"/>
        <end position="1232"/>
    </location>
</feature>
<dbReference type="InterPro" id="IPR041033">
    <property type="entry name" value="SpaA_PFL_dom_1"/>
</dbReference>
<evidence type="ECO:0000259" key="6">
    <source>
        <dbReference type="Pfam" id="PF17802"/>
    </source>
</evidence>
<keyword evidence="2" id="KW-0964">Secreted</keyword>
<evidence type="ECO:0000256" key="1">
    <source>
        <dbReference type="ARBA" id="ARBA00007257"/>
    </source>
</evidence>
<keyword evidence="3 5" id="KW-0732">Signal</keyword>
<evidence type="ECO:0000256" key="4">
    <source>
        <dbReference type="SAM" id="MobiDB-lite"/>
    </source>
</evidence>
<dbReference type="PANTHER" id="PTHR36108">
    <property type="entry name" value="COLOSSIN-B-RELATED"/>
    <property type="match status" value="1"/>
</dbReference>
<evidence type="ECO:0000256" key="2">
    <source>
        <dbReference type="ARBA" id="ARBA00022525"/>
    </source>
</evidence>
<feature type="domain" description="SpaA-like prealbumin fold" evidence="6">
    <location>
        <begin position="692"/>
        <end position="773"/>
    </location>
</feature>
<sequence>MWKKTRRILSMVLSIVMLLGIIPVQALAAATIDAGGMIAPQEVSDSTAETPPGSGLTAGPGTEPTPGPSAGPDAAPPAEKSPAEVTDPGTQPEEVEGNPEEESPAEPAIGEPDEEKKPEELKDDGPIHWLQQYQQAALEASRSPMPRSRSNKAATGSPFYSMIEWSGGNLEFANGAFLGSPMPKIYLDGEIAFCAEWNGQHPSGDYVQSGEGSDPAIKQILANYDNSGKSKADYAATQAAIWAHIMGTSVSSWGGCPGAASADKIMNGSADTGSFKYNYISWKGGTQDLITYNIGEKPDPKPDIDPDDYPEDEYRIEVTTDTQTETEVRNRKSYEYSDAIGQITIRKHDQDEKSLDGALFDIDVAFSDGTHTTVENWEVDNGARLFTWTHPKDNHDPATVTVTEVRPPHGYEMDPTPRTAIVAPTYTRVTHVETWTVTIVTETTSSTVIEIASGEVVAESESSSSAETESDPQVEEFTDFIEGDRETTMTFVNTAMPCSLTIYKYETGKKSVALEGASFRIRYADPHVSAQVWTQTTDKNGEIRISLPAEGALIIEELSAPDGYVMGAKTAYDVTVAKGEHKVVDIPNDKKTQLIAVKKDAQSGELLEGATIQATLLRANTEPFEAGQVYTLTTGKDGRAVFSNLIPGEYRVEEISPPPFYQGTALVHTVNILEGNSEPVSVQFENEPWTGLTIRKVDASNGKGLAGAVFKIYRGSAEDSKAYLGDWESSANGSVVIQDLKPGYYTIVESQAPYGYLLDEEHRVQTIEIKPDAVNENLTVLFQNQPRPKLLIKKIDGDTGAPLAGAVFRVAQRGSQEYTDAVTGPDGTALLENLEVGWYQVSELRSPTDYTPVGTHYDIELAAGKTSELIVQNRKKPTLTIEKIDSMTLQPLDGVVFEVRIKNGKSLGQFTTDASGRIIVESLEPGQIYEVREVRALPGYLSDETVHEIKLDENENPVLKLKNVPEHPILIQKRDAVTGEPIPNTTFLVTHSDGRLVGEFTTGKNGMATVAGKDVVPGWYIIKEARANPAYITSDETKLIELKYETPAVVEFFNKPRTGLQIRKVDSVTGNPIPDVGFYIEEIDGRAIGTFYTDDAGVINLPDQEEIWVRVTETKPAGGYKPDPTPKTMRLESGKLNVMEWRNQPWPTLKIVKLDAETKQPMEGVKIRVYDKFHREAGTFTTNKLGEILLSGIDGGETLYLQEIETLKGYQLDETVHEVTLEWGKTSAVELLNRPLSTLRLTKIDSETGEPIYGAVFNLYDAKNNLLGEFTTGQNGVIEFPRELAEGKYKLKEVKCDGYVVDPTIRTVELKSGETTELTVENRPMRGQIQIVKKAGADNPITKDKAGALLEGAEFTIYNDKLEVVDTITTDSRGVATSKPLPLATYAIKETASPEYYLTDGKVFYATLKIADDLVRFEVQNQPADVNVTVEKRGNMEVLAGDIMSYTFSQIKNHSNVALEEFYWRDMLPDEARLGKIVTGIWSERLTYSVEYKTNRKNRWRTLEDGLSSKVSYTLDCSRESLKLAADEYVTEIRFNFGTVQPGFCEETGPTIFVTTLANLKDGYRIVNRADAGGRTGEEWVIGKDSWITVIWNKDRGNLPKTGV</sequence>
<proteinExistence type="inferred from homology"/>
<feature type="domain" description="SpaA-like prealbumin fold" evidence="6">
    <location>
        <begin position="341"/>
        <end position="422"/>
    </location>
</feature>